<dbReference type="OrthoDB" id="629492at2759"/>
<dbReference type="Gene3D" id="1.25.40.10">
    <property type="entry name" value="Tetratricopeptide repeat domain"/>
    <property type="match status" value="1"/>
</dbReference>
<evidence type="ECO:0000256" key="8">
    <source>
        <dbReference type="ARBA" id="ARBA00023110"/>
    </source>
</evidence>
<sequence>MPPVGNEYAAEQLKNQGNKHFKDGEYEQAEALYGQAIQKNSKNPLLFTNRANARLKLEKWESVIDDCIRSIELMKDNMKAFFYLAQAQLSINHPNEALSSALMAYELCTSSPQQTSNAATISALVLKCKKAKWDIRERERIRRRADLLCDLEAILETQWKKEQDEIEAKIESGEIGRVEGQEEKAERRTEWEKKQSDLRSAFFLSDPQNLEKREVPDYLVDGITFEIMHDPVVTKNGRSYERATLIEHLKRNPTDPLTREPLTIKELRPNIALKEACTEFMEKNEGWVYECEDGEIDENPRWAHLSSW</sequence>
<feature type="repeat" description="TPR" evidence="11">
    <location>
        <begin position="10"/>
        <end position="43"/>
    </location>
</feature>
<gene>
    <name evidence="13" type="ORF">DM02DRAFT_177234</name>
</gene>
<dbReference type="InterPro" id="IPR019734">
    <property type="entry name" value="TPR_rpt"/>
</dbReference>
<evidence type="ECO:0000256" key="3">
    <source>
        <dbReference type="ARBA" id="ARBA00013194"/>
    </source>
</evidence>
<proteinExistence type="predicted"/>
<dbReference type="PROSITE" id="PS50005">
    <property type="entry name" value="TPR"/>
    <property type="match status" value="1"/>
</dbReference>
<reference evidence="13 14" key="1">
    <citation type="journal article" date="2018" name="Sci. Rep.">
        <title>Comparative genomics provides insights into the lifestyle and reveals functional heterogeneity of dark septate endophytic fungi.</title>
        <authorList>
            <person name="Knapp D.G."/>
            <person name="Nemeth J.B."/>
            <person name="Barry K."/>
            <person name="Hainaut M."/>
            <person name="Henrissat B."/>
            <person name="Johnson J."/>
            <person name="Kuo A."/>
            <person name="Lim J.H.P."/>
            <person name="Lipzen A."/>
            <person name="Nolan M."/>
            <person name="Ohm R.A."/>
            <person name="Tamas L."/>
            <person name="Grigoriev I.V."/>
            <person name="Spatafora J.W."/>
            <person name="Nagy L.G."/>
            <person name="Kovacs G.M."/>
        </authorList>
    </citation>
    <scope>NUCLEOTIDE SEQUENCE [LARGE SCALE GENOMIC DNA]</scope>
    <source>
        <strain evidence="13 14">DSE2036</strain>
    </source>
</reference>
<dbReference type="EC" id="2.3.2.27" evidence="2"/>
<dbReference type="Gene3D" id="3.30.40.10">
    <property type="entry name" value="Zinc/RING finger domain, C3HC4 (zinc finger)"/>
    <property type="match status" value="1"/>
</dbReference>
<feature type="domain" description="U-box" evidence="12">
    <location>
        <begin position="214"/>
        <end position="287"/>
    </location>
</feature>
<keyword evidence="14" id="KW-1185">Reference proteome</keyword>
<keyword evidence="7 11" id="KW-0802">TPR repeat</keyword>
<dbReference type="GO" id="GO:0005737">
    <property type="term" value="C:cytoplasm"/>
    <property type="evidence" value="ECO:0007669"/>
    <property type="project" value="TreeGrafter"/>
</dbReference>
<dbReference type="GO" id="GO:0061630">
    <property type="term" value="F:ubiquitin protein ligase activity"/>
    <property type="evidence" value="ECO:0007669"/>
    <property type="project" value="UniProtKB-EC"/>
</dbReference>
<evidence type="ECO:0000256" key="10">
    <source>
        <dbReference type="ARBA" id="ARBA00044543"/>
    </source>
</evidence>
<dbReference type="GO" id="GO:0045862">
    <property type="term" value="P:positive regulation of proteolysis"/>
    <property type="evidence" value="ECO:0007669"/>
    <property type="project" value="TreeGrafter"/>
</dbReference>
<keyword evidence="6" id="KW-0833">Ubl conjugation pathway</keyword>
<dbReference type="GO" id="GO:0043161">
    <property type="term" value="P:proteasome-mediated ubiquitin-dependent protein catabolic process"/>
    <property type="evidence" value="ECO:0007669"/>
    <property type="project" value="TreeGrafter"/>
</dbReference>
<dbReference type="Pfam" id="PF04564">
    <property type="entry name" value="U-box"/>
    <property type="match status" value="1"/>
</dbReference>
<evidence type="ECO:0000313" key="13">
    <source>
        <dbReference type="EMBL" id="PVI04439.1"/>
    </source>
</evidence>
<keyword evidence="5" id="KW-0677">Repeat</keyword>
<comment type="catalytic activity">
    <reaction evidence="1">
        <text>S-ubiquitinyl-[E2 ubiquitin-conjugating enzyme]-L-cysteine + [acceptor protein]-L-lysine = [E2 ubiquitin-conjugating enzyme]-L-cysteine + N(6)-ubiquitinyl-[acceptor protein]-L-lysine.</text>
        <dbReference type="EC" id="2.3.2.27"/>
    </reaction>
</comment>
<dbReference type="EC" id="5.2.1.8" evidence="3"/>
<dbReference type="GO" id="GO:0071218">
    <property type="term" value="P:cellular response to misfolded protein"/>
    <property type="evidence" value="ECO:0007669"/>
    <property type="project" value="TreeGrafter"/>
</dbReference>
<name>A0A2V1E2G8_9PLEO</name>
<dbReference type="PANTHER" id="PTHR46803:SF2">
    <property type="entry name" value="E3 UBIQUITIN-PROTEIN LIGASE CHIP"/>
    <property type="match status" value="1"/>
</dbReference>
<evidence type="ECO:0000256" key="2">
    <source>
        <dbReference type="ARBA" id="ARBA00012483"/>
    </source>
</evidence>
<dbReference type="GO" id="GO:0000209">
    <property type="term" value="P:protein polyubiquitination"/>
    <property type="evidence" value="ECO:0007669"/>
    <property type="project" value="TreeGrafter"/>
</dbReference>
<dbReference type="PROSITE" id="PS51698">
    <property type="entry name" value="U_BOX"/>
    <property type="match status" value="1"/>
</dbReference>
<evidence type="ECO:0000256" key="5">
    <source>
        <dbReference type="ARBA" id="ARBA00022737"/>
    </source>
</evidence>
<evidence type="ECO:0000256" key="9">
    <source>
        <dbReference type="ARBA" id="ARBA00044534"/>
    </source>
</evidence>
<dbReference type="SMART" id="SM00028">
    <property type="entry name" value="TPR"/>
    <property type="match status" value="3"/>
</dbReference>
<keyword evidence="8" id="KW-0697">Rotamase</keyword>
<dbReference type="SUPFAM" id="SSF48452">
    <property type="entry name" value="TPR-like"/>
    <property type="match status" value="1"/>
</dbReference>
<dbReference type="InterPro" id="IPR045202">
    <property type="entry name" value="CHIP_RING-Ubox"/>
</dbReference>
<dbReference type="InterPro" id="IPR013083">
    <property type="entry name" value="Znf_RING/FYVE/PHD"/>
</dbReference>
<dbReference type="EMBL" id="KZ805321">
    <property type="protein sequence ID" value="PVI04439.1"/>
    <property type="molecule type" value="Genomic_DNA"/>
</dbReference>
<evidence type="ECO:0000256" key="4">
    <source>
        <dbReference type="ARBA" id="ARBA00022679"/>
    </source>
</evidence>
<dbReference type="AlphaFoldDB" id="A0A2V1E2G8"/>
<protein>
    <recommendedName>
        <fullName evidence="9">E3 ubiquitin-protein ligase CHIP</fullName>
        <ecNumber evidence="2">2.3.2.27</ecNumber>
        <ecNumber evidence="3">5.2.1.8</ecNumber>
    </recommendedName>
    <alternativeName>
        <fullName evidence="10">RING-type E3 ubiquitin transferase CHIP</fullName>
    </alternativeName>
</protein>
<evidence type="ECO:0000259" key="12">
    <source>
        <dbReference type="PROSITE" id="PS51698"/>
    </source>
</evidence>
<dbReference type="InterPro" id="IPR011990">
    <property type="entry name" value="TPR-like_helical_dom_sf"/>
</dbReference>
<dbReference type="GO" id="GO:0003755">
    <property type="term" value="F:peptidyl-prolyl cis-trans isomerase activity"/>
    <property type="evidence" value="ECO:0007669"/>
    <property type="project" value="UniProtKB-KW"/>
</dbReference>
<keyword evidence="4" id="KW-0808">Transferase</keyword>
<organism evidence="13 14">
    <name type="scientific">Periconia macrospinosa</name>
    <dbReference type="NCBI Taxonomy" id="97972"/>
    <lineage>
        <taxon>Eukaryota</taxon>
        <taxon>Fungi</taxon>
        <taxon>Dikarya</taxon>
        <taxon>Ascomycota</taxon>
        <taxon>Pezizomycotina</taxon>
        <taxon>Dothideomycetes</taxon>
        <taxon>Pleosporomycetidae</taxon>
        <taxon>Pleosporales</taxon>
        <taxon>Massarineae</taxon>
        <taxon>Periconiaceae</taxon>
        <taxon>Periconia</taxon>
    </lineage>
</organism>
<evidence type="ECO:0000256" key="6">
    <source>
        <dbReference type="ARBA" id="ARBA00022786"/>
    </source>
</evidence>
<dbReference type="InterPro" id="IPR003613">
    <property type="entry name" value="Ubox_domain"/>
</dbReference>
<accession>A0A2V1E2G8</accession>
<dbReference type="GO" id="GO:0006515">
    <property type="term" value="P:protein quality control for misfolded or incompletely synthesized proteins"/>
    <property type="evidence" value="ECO:0007669"/>
    <property type="project" value="TreeGrafter"/>
</dbReference>
<keyword evidence="8" id="KW-0413">Isomerase</keyword>
<dbReference type="CDD" id="cd16654">
    <property type="entry name" value="RING-Ubox_CHIP"/>
    <property type="match status" value="1"/>
</dbReference>
<evidence type="ECO:0000256" key="1">
    <source>
        <dbReference type="ARBA" id="ARBA00000900"/>
    </source>
</evidence>
<dbReference type="SUPFAM" id="SSF57850">
    <property type="entry name" value="RING/U-box"/>
    <property type="match status" value="1"/>
</dbReference>
<dbReference type="STRING" id="97972.A0A2V1E2G8"/>
<evidence type="ECO:0000256" key="11">
    <source>
        <dbReference type="PROSITE-ProRule" id="PRU00339"/>
    </source>
</evidence>
<dbReference type="PANTHER" id="PTHR46803">
    <property type="entry name" value="E3 UBIQUITIN-PROTEIN LIGASE CHIP"/>
    <property type="match status" value="1"/>
</dbReference>
<evidence type="ECO:0000256" key="7">
    <source>
        <dbReference type="ARBA" id="ARBA00022803"/>
    </source>
</evidence>
<evidence type="ECO:0000313" key="14">
    <source>
        <dbReference type="Proteomes" id="UP000244855"/>
    </source>
</evidence>
<dbReference type="GO" id="GO:0051087">
    <property type="term" value="F:protein-folding chaperone binding"/>
    <property type="evidence" value="ECO:0007669"/>
    <property type="project" value="TreeGrafter"/>
</dbReference>
<dbReference type="Proteomes" id="UP000244855">
    <property type="component" value="Unassembled WGS sequence"/>
</dbReference>
<dbReference type="SMART" id="SM00504">
    <property type="entry name" value="Ubox"/>
    <property type="match status" value="1"/>
</dbReference>